<dbReference type="InterPro" id="IPR021136">
    <property type="entry name" value="Flagellar_hook_control-like_C"/>
</dbReference>
<dbReference type="CDD" id="cd17470">
    <property type="entry name" value="T3SS_Flik_C"/>
    <property type="match status" value="1"/>
</dbReference>
<dbReference type="Gene3D" id="3.30.750.140">
    <property type="match status" value="1"/>
</dbReference>
<organism evidence="3 4">
    <name type="scientific">Vibrio pectenicida</name>
    <dbReference type="NCBI Taxonomy" id="62763"/>
    <lineage>
        <taxon>Bacteria</taxon>
        <taxon>Pseudomonadati</taxon>
        <taxon>Pseudomonadota</taxon>
        <taxon>Gammaproteobacteria</taxon>
        <taxon>Vibrionales</taxon>
        <taxon>Vibrionaceae</taxon>
        <taxon>Vibrio</taxon>
    </lineage>
</organism>
<gene>
    <name evidence="3" type="ORF">EJA03_15070</name>
</gene>
<dbReference type="InterPro" id="IPR038610">
    <property type="entry name" value="FliK-like_C_sf"/>
</dbReference>
<dbReference type="GO" id="GO:0006412">
    <property type="term" value="P:translation"/>
    <property type="evidence" value="ECO:0007669"/>
    <property type="project" value="InterPro"/>
</dbReference>
<dbReference type="OrthoDB" id="1792985at2"/>
<dbReference type="Pfam" id="PF02120">
    <property type="entry name" value="Flg_hook"/>
    <property type="match status" value="1"/>
</dbReference>
<comment type="caution">
    <text evidence="3">The sequence shown here is derived from an EMBL/GenBank/DDBJ whole genome shotgun (WGS) entry which is preliminary data.</text>
</comment>
<dbReference type="InterPro" id="IPR052563">
    <property type="entry name" value="FliK"/>
</dbReference>
<sequence>MQTSSLAMPSKLQSSSEQASGPQASAGQGSVQKARTTGEAQSLSTRFSLVQAKVTKQEVQTDAQDAVAELPDAHQMLALPYTQSFGSENEALNLKSVSSGIEAGFQPSMSAKGQTHLTLSQQSSPTHILTNIAASSKVATASTPPIESSAPITMTALQNGLSATPIQTQAQPSNNLEASSPTAQWAAIKVDTSAAKWGEQMMQVLHDRVSVQAQQNLQQAQIRLDPPELGKMDLMVRVEGGKLSVQIHANSSATREALMQVSDRLRAELQNHNFLHVDVNVGSGDTPQGQSNRYDEQHAVIFDSNEDPDNQLSLSPSEHWLSTHA</sequence>
<dbReference type="Proteomes" id="UP000269041">
    <property type="component" value="Unassembled WGS sequence"/>
</dbReference>
<feature type="domain" description="Flagellar hook-length control protein-like C-terminal" evidence="2">
    <location>
        <begin position="207"/>
        <end position="290"/>
    </location>
</feature>
<dbReference type="RefSeq" id="WP_125322558.1">
    <property type="nucleotide sequence ID" value="NZ_AP024889.1"/>
</dbReference>
<dbReference type="PANTHER" id="PTHR37533">
    <property type="entry name" value="FLAGELLAR HOOK-LENGTH CONTROL PROTEIN"/>
    <property type="match status" value="1"/>
</dbReference>
<evidence type="ECO:0000313" key="3">
    <source>
        <dbReference type="EMBL" id="RSD30226.1"/>
    </source>
</evidence>
<keyword evidence="4" id="KW-1185">Reference proteome</keyword>
<reference evidence="3 4" key="1">
    <citation type="submission" date="2018-12" db="EMBL/GenBank/DDBJ databases">
        <title>Genomic taxonomy of the Vibrionaceae family.</title>
        <authorList>
            <person name="Gomez-Gil B."/>
            <person name="Enciso-Ibarra K."/>
        </authorList>
    </citation>
    <scope>NUCLEOTIDE SEQUENCE [LARGE SCALE GENOMIC DNA]</scope>
    <source>
        <strain evidence="3 4">CAIM 594</strain>
    </source>
</reference>
<keyword evidence="3" id="KW-0969">Cilium</keyword>
<dbReference type="GO" id="GO:0003735">
    <property type="term" value="F:structural constituent of ribosome"/>
    <property type="evidence" value="ECO:0007669"/>
    <property type="project" value="InterPro"/>
</dbReference>
<dbReference type="EMBL" id="RSFA01000077">
    <property type="protein sequence ID" value="RSD30226.1"/>
    <property type="molecule type" value="Genomic_DNA"/>
</dbReference>
<proteinExistence type="predicted"/>
<evidence type="ECO:0000313" key="4">
    <source>
        <dbReference type="Proteomes" id="UP000269041"/>
    </source>
</evidence>
<evidence type="ECO:0000256" key="1">
    <source>
        <dbReference type="SAM" id="MobiDB-lite"/>
    </source>
</evidence>
<feature type="region of interest" description="Disordered" evidence="1">
    <location>
        <begin position="1"/>
        <end position="42"/>
    </location>
</feature>
<dbReference type="PANTHER" id="PTHR37533:SF2">
    <property type="entry name" value="FLAGELLAR HOOK-LENGTH CONTROL PROTEIN"/>
    <property type="match status" value="1"/>
</dbReference>
<dbReference type="AlphaFoldDB" id="A0A3R9F6Q6"/>
<evidence type="ECO:0000259" key="2">
    <source>
        <dbReference type="Pfam" id="PF02120"/>
    </source>
</evidence>
<dbReference type="GO" id="GO:0005840">
    <property type="term" value="C:ribosome"/>
    <property type="evidence" value="ECO:0007669"/>
    <property type="project" value="InterPro"/>
</dbReference>
<keyword evidence="3" id="KW-0966">Cell projection</keyword>
<protein>
    <submittedName>
        <fullName evidence="3">Flagellar hook-length control protein FliK</fullName>
    </submittedName>
</protein>
<feature type="region of interest" description="Disordered" evidence="1">
    <location>
        <begin position="305"/>
        <end position="325"/>
    </location>
</feature>
<keyword evidence="3" id="KW-0282">Flagellum</keyword>
<name>A0A3R9F6Q6_9VIBR</name>
<accession>A0A3R9F6Q6</accession>